<evidence type="ECO:0000256" key="9">
    <source>
        <dbReference type="RuleBase" id="RU003930"/>
    </source>
</evidence>
<dbReference type="FunFam" id="3.30.1440.10:FF:000001">
    <property type="entry name" value="50S ribosomal protein L5"/>
    <property type="match status" value="1"/>
</dbReference>
<feature type="domain" description="Large ribosomal subunit protein uL5 N-terminal" evidence="10">
    <location>
        <begin position="30"/>
        <end position="86"/>
    </location>
</feature>
<evidence type="ECO:0000256" key="5">
    <source>
        <dbReference type="ARBA" id="ARBA00022980"/>
    </source>
</evidence>
<feature type="domain" description="Large ribosomal subunit protein uL5 C-terminal" evidence="11">
    <location>
        <begin position="90"/>
        <end position="183"/>
    </location>
</feature>
<dbReference type="PATRIC" id="fig|556287.8.peg.538"/>
<keyword evidence="14" id="KW-1185">Reference proteome</keyword>
<accession>A0A094Z300</accession>
<dbReference type="GO" id="GO:0006412">
    <property type="term" value="P:translation"/>
    <property type="evidence" value="ECO:0007669"/>
    <property type="project" value="UniProtKB-UniRule"/>
</dbReference>
<evidence type="ECO:0000313" key="15">
    <source>
        <dbReference type="Proteomes" id="UP000189542"/>
    </source>
</evidence>
<dbReference type="NCBIfam" id="NF000585">
    <property type="entry name" value="PRK00010.1"/>
    <property type="match status" value="1"/>
</dbReference>
<dbReference type="InterPro" id="IPR002132">
    <property type="entry name" value="Ribosomal_uL5"/>
</dbReference>
<evidence type="ECO:0000256" key="4">
    <source>
        <dbReference type="ARBA" id="ARBA00022884"/>
    </source>
</evidence>
<dbReference type="PROSITE" id="PS00358">
    <property type="entry name" value="RIBOSOMAL_L5"/>
    <property type="match status" value="1"/>
</dbReference>
<keyword evidence="6 8" id="KW-0687">Ribonucleoprotein</keyword>
<dbReference type="Pfam" id="PF00673">
    <property type="entry name" value="Ribosomal_L5_C"/>
    <property type="match status" value="1"/>
</dbReference>
<name>A0A094Z300_9HYPH</name>
<evidence type="ECO:0000313" key="12">
    <source>
        <dbReference type="EMBL" id="KJZ81833.1"/>
    </source>
</evidence>
<dbReference type="GO" id="GO:1990904">
    <property type="term" value="C:ribonucleoprotein complex"/>
    <property type="evidence" value="ECO:0007669"/>
    <property type="project" value="UniProtKB-KW"/>
</dbReference>
<dbReference type="GO" id="GO:0000049">
    <property type="term" value="F:tRNA binding"/>
    <property type="evidence" value="ECO:0007669"/>
    <property type="project" value="UniProtKB-UniRule"/>
</dbReference>
<dbReference type="OrthoDB" id="9806626at2"/>
<dbReference type="EMBL" id="LVWB01000004">
    <property type="protein sequence ID" value="ONI60152.1"/>
    <property type="molecule type" value="Genomic_DNA"/>
</dbReference>
<gene>
    <name evidence="8" type="primary">rplE</name>
    <name evidence="13" type="ORF">AYO25_00995</name>
    <name evidence="12" type="ORF">DJ66_0560</name>
</gene>
<reference evidence="13 15" key="2">
    <citation type="journal article" date="2017" name="PLoS ONE">
        <title>Genomic sequence of 'Candidatus Liberibacter solanacearum' haplotype C and its comparison with haplotype A and B genomes.</title>
        <authorList>
            <person name="Wang J."/>
            <person name="Haapalainen M."/>
            <person name="Schott T."/>
            <person name="Thompson S.M."/>
            <person name="Smith G.R."/>
            <person name="Nissinen A.I."/>
            <person name="Pirhonen M."/>
        </authorList>
    </citation>
    <scope>NUCLEOTIDE SEQUENCE [LARGE SCALE GENOMIC DNA]</scope>
    <source>
        <strain evidence="13 15">FIN111</strain>
    </source>
</reference>
<evidence type="ECO:0000256" key="2">
    <source>
        <dbReference type="ARBA" id="ARBA00022555"/>
    </source>
</evidence>
<dbReference type="PANTHER" id="PTHR11994">
    <property type="entry name" value="60S RIBOSOMAL PROTEIN L11-RELATED"/>
    <property type="match status" value="1"/>
</dbReference>
<dbReference type="EMBL" id="JMTK01000002">
    <property type="protein sequence ID" value="KJZ81833.1"/>
    <property type="molecule type" value="Genomic_DNA"/>
</dbReference>
<comment type="function">
    <text evidence="8">This is 1 of the proteins that bind and probably mediate the attachment of the 5S RNA into the large ribosomal subunit, where it forms part of the central protuberance. In the 70S ribosome it contacts protein S13 of the 30S subunit (bridge B1b), connecting the 2 subunits; this bridge is implicated in subunit movement. Contacts the P site tRNA; the 5S rRNA and some of its associated proteins might help stabilize positioning of ribosome-bound tRNAs.</text>
</comment>
<dbReference type="HAMAP" id="MF_01333_B">
    <property type="entry name" value="Ribosomal_uL5_B"/>
    <property type="match status" value="1"/>
</dbReference>
<evidence type="ECO:0000259" key="10">
    <source>
        <dbReference type="Pfam" id="PF00281"/>
    </source>
</evidence>
<evidence type="ECO:0000313" key="13">
    <source>
        <dbReference type="EMBL" id="ONI60152.1"/>
    </source>
</evidence>
<organism evidence="12 14">
    <name type="scientific">Candidatus Liberibacter solanacearum</name>
    <dbReference type="NCBI Taxonomy" id="556287"/>
    <lineage>
        <taxon>Bacteria</taxon>
        <taxon>Pseudomonadati</taxon>
        <taxon>Pseudomonadota</taxon>
        <taxon>Alphaproteobacteria</taxon>
        <taxon>Hyphomicrobiales</taxon>
        <taxon>Rhizobiaceae</taxon>
        <taxon>Liberibacter</taxon>
    </lineage>
</organism>
<protein>
    <recommendedName>
        <fullName evidence="7 8">Large ribosomal subunit protein uL5</fullName>
    </recommendedName>
</protein>
<evidence type="ECO:0000256" key="6">
    <source>
        <dbReference type="ARBA" id="ARBA00023274"/>
    </source>
</evidence>
<dbReference type="InterPro" id="IPR031310">
    <property type="entry name" value="Ribosomal_uL5_N"/>
</dbReference>
<dbReference type="InterPro" id="IPR022803">
    <property type="entry name" value="Ribosomal_uL5_dom_sf"/>
</dbReference>
<dbReference type="PIRSF" id="PIRSF002161">
    <property type="entry name" value="Ribosomal_L5"/>
    <property type="match status" value="1"/>
</dbReference>
<dbReference type="Gene3D" id="3.30.1440.10">
    <property type="match status" value="1"/>
</dbReference>
<dbReference type="GO" id="GO:0005840">
    <property type="term" value="C:ribosome"/>
    <property type="evidence" value="ECO:0007669"/>
    <property type="project" value="UniProtKB-KW"/>
</dbReference>
<comment type="subunit">
    <text evidence="8">Part of the 50S ribosomal subunit; part of the 5S rRNA/L5/L18/L25 subcomplex. Contacts the 5S rRNA and the P site tRNA. Forms a bridge to the 30S subunit in the 70S ribosome.</text>
</comment>
<proteinExistence type="inferred from homology"/>
<dbReference type="Proteomes" id="UP000189542">
    <property type="component" value="Unassembled WGS sequence"/>
</dbReference>
<comment type="caution">
    <text evidence="12">The sequence shown here is derived from an EMBL/GenBank/DDBJ whole genome shotgun (WGS) entry which is preliminary data.</text>
</comment>
<comment type="similarity">
    <text evidence="1 8 9">Belongs to the universal ribosomal protein uL5 family.</text>
</comment>
<dbReference type="GO" id="GO:0003735">
    <property type="term" value="F:structural constituent of ribosome"/>
    <property type="evidence" value="ECO:0007669"/>
    <property type="project" value="InterPro"/>
</dbReference>
<keyword evidence="3 8" id="KW-0699">rRNA-binding</keyword>
<evidence type="ECO:0000256" key="3">
    <source>
        <dbReference type="ARBA" id="ARBA00022730"/>
    </source>
</evidence>
<dbReference type="InterPro" id="IPR020929">
    <property type="entry name" value="Ribosomal_uL5_CS"/>
</dbReference>
<sequence length="185" mass="21001">MSDYKYEPRLKKEYRERIREGMQKEFSYKNVMQIPKIEKVVVNMGVGESISDSKKLESAASDLALITGQKPVVTRARRSIAGFKLREGMPIGTKVTLRGTNMYEFLDSLINMGMPRMRDFHGLNSKSFDGRGNFSFGIKEHIIFPEINYDKVSSILGMDISICTTTGSDKEAKHLLTLFGFPFPK</sequence>
<dbReference type="GO" id="GO:0019843">
    <property type="term" value="F:rRNA binding"/>
    <property type="evidence" value="ECO:0007669"/>
    <property type="project" value="UniProtKB-UniRule"/>
</dbReference>
<dbReference type="AlphaFoldDB" id="A0A094Z300"/>
<evidence type="ECO:0000256" key="1">
    <source>
        <dbReference type="ARBA" id="ARBA00008553"/>
    </source>
</evidence>
<keyword evidence="2 8" id="KW-0820">tRNA-binding</keyword>
<dbReference type="Pfam" id="PF00281">
    <property type="entry name" value="Ribosomal_L5"/>
    <property type="match status" value="1"/>
</dbReference>
<keyword evidence="4 8" id="KW-0694">RNA-binding</keyword>
<dbReference type="RefSeq" id="WP_034442614.1">
    <property type="nucleotide sequence ID" value="NZ_JMTK01000002.1"/>
</dbReference>
<reference evidence="12 14" key="1">
    <citation type="journal article" date="2015" name="Phytopathology">
        <title>Genomes of Candidatus Liberibacter solanacearum haplotype A from New Zealand and the USA suggest significant genome plasticity in the species.</title>
        <authorList>
            <person name="Thompson S.M."/>
            <person name="Johnson C.P."/>
            <person name="Lu A.Y."/>
            <person name="Frampton R.A."/>
            <person name="Sullivan K.L."/>
            <person name="Fiers M.W."/>
            <person name="Crowhurst R.N."/>
            <person name="Pitman A.R."/>
            <person name="Scott I."/>
            <person name="Gudmestad N.C."/>
            <person name="Smith G.R."/>
        </authorList>
    </citation>
    <scope>NUCLEOTIDE SEQUENCE [LARGE SCALE GENOMIC DNA]</scope>
    <source>
        <strain evidence="12 14">LsoNZ1</strain>
    </source>
</reference>
<dbReference type="InterPro" id="IPR031309">
    <property type="entry name" value="Ribosomal_uL5_C"/>
</dbReference>
<evidence type="ECO:0000313" key="14">
    <source>
        <dbReference type="Proteomes" id="UP000033731"/>
    </source>
</evidence>
<evidence type="ECO:0000259" key="11">
    <source>
        <dbReference type="Pfam" id="PF00673"/>
    </source>
</evidence>
<dbReference type="Proteomes" id="UP000033731">
    <property type="component" value="Unassembled WGS sequence"/>
</dbReference>
<evidence type="ECO:0000256" key="7">
    <source>
        <dbReference type="ARBA" id="ARBA00035245"/>
    </source>
</evidence>
<dbReference type="InterPro" id="IPR020930">
    <property type="entry name" value="Ribosomal_uL5_bac-type"/>
</dbReference>
<dbReference type="SUPFAM" id="SSF55282">
    <property type="entry name" value="RL5-like"/>
    <property type="match status" value="1"/>
</dbReference>
<evidence type="ECO:0000256" key="8">
    <source>
        <dbReference type="HAMAP-Rule" id="MF_01333"/>
    </source>
</evidence>
<keyword evidence="5 8" id="KW-0689">Ribosomal protein</keyword>